<accession>A0AA85J725</accession>
<reference evidence="2" key="2">
    <citation type="submission" date="2023-11" db="UniProtKB">
        <authorList>
            <consortium name="WormBaseParasite"/>
        </authorList>
    </citation>
    <scope>IDENTIFICATION</scope>
</reference>
<reference evidence="1" key="1">
    <citation type="submission" date="2022-06" db="EMBL/GenBank/DDBJ databases">
        <authorList>
            <person name="Berger JAMES D."/>
            <person name="Berger JAMES D."/>
        </authorList>
    </citation>
    <scope>NUCLEOTIDE SEQUENCE [LARGE SCALE GENOMIC DNA]</scope>
</reference>
<dbReference type="AlphaFoldDB" id="A0AA85J725"/>
<sequence length="101" mass="11945">MPETSMFTLHQRIFQHCVIYLNKQSDIDLHSNSVSKFPLCGGWYFRGELMNHKFLYNFITDKMIELNDCFSFRSDIVNILQSVSKENNPKMFDAMDCYTTL</sequence>
<dbReference type="Proteomes" id="UP000050795">
    <property type="component" value="Unassembled WGS sequence"/>
</dbReference>
<proteinExistence type="predicted"/>
<evidence type="ECO:0000313" key="1">
    <source>
        <dbReference type="Proteomes" id="UP000050795"/>
    </source>
</evidence>
<evidence type="ECO:0000313" key="2">
    <source>
        <dbReference type="WBParaSite" id="TREG1_133230.1"/>
    </source>
</evidence>
<dbReference type="WBParaSite" id="TREG1_133230.1">
    <property type="protein sequence ID" value="TREG1_133230.1"/>
    <property type="gene ID" value="TREG1_133230"/>
</dbReference>
<keyword evidence="1" id="KW-1185">Reference proteome</keyword>
<organism evidence="1 2">
    <name type="scientific">Trichobilharzia regenti</name>
    <name type="common">Nasal bird schistosome</name>
    <dbReference type="NCBI Taxonomy" id="157069"/>
    <lineage>
        <taxon>Eukaryota</taxon>
        <taxon>Metazoa</taxon>
        <taxon>Spiralia</taxon>
        <taxon>Lophotrochozoa</taxon>
        <taxon>Platyhelminthes</taxon>
        <taxon>Trematoda</taxon>
        <taxon>Digenea</taxon>
        <taxon>Strigeidida</taxon>
        <taxon>Schistosomatoidea</taxon>
        <taxon>Schistosomatidae</taxon>
        <taxon>Trichobilharzia</taxon>
    </lineage>
</organism>
<protein>
    <submittedName>
        <fullName evidence="2">Uncharacterized protein</fullName>
    </submittedName>
</protein>
<name>A0AA85J725_TRIRE</name>